<dbReference type="PRINTS" id="PR00955">
    <property type="entry name" value="FLGMOTORFLIM"/>
</dbReference>
<evidence type="ECO:0000259" key="11">
    <source>
        <dbReference type="Pfam" id="PF01052"/>
    </source>
</evidence>
<protein>
    <recommendedName>
        <fullName evidence="4 10">Flagellar motor switch protein FliM</fullName>
    </recommendedName>
</protein>
<gene>
    <name evidence="12" type="ORF">DCMF_13515</name>
</gene>
<dbReference type="KEGG" id="fwa:DCMF_13515"/>
<dbReference type="EMBL" id="CP017634">
    <property type="protein sequence ID" value="ATW25645.1"/>
    <property type="molecule type" value="Genomic_DNA"/>
</dbReference>
<keyword evidence="5" id="KW-1003">Cell membrane</keyword>
<keyword evidence="13" id="KW-1185">Reference proteome</keyword>
<evidence type="ECO:0000256" key="5">
    <source>
        <dbReference type="ARBA" id="ARBA00022475"/>
    </source>
</evidence>
<keyword evidence="12" id="KW-0966">Cell projection</keyword>
<reference evidence="12 13" key="1">
    <citation type="submission" date="2016-10" db="EMBL/GenBank/DDBJ databases">
        <title>Complete Genome Sequence of Peptococcaceae strain DCMF.</title>
        <authorList>
            <person name="Edwards R.J."/>
            <person name="Holland S.I."/>
            <person name="Deshpande N.P."/>
            <person name="Wong Y.K."/>
            <person name="Ertan H."/>
            <person name="Manefield M."/>
            <person name="Russell T.L."/>
            <person name="Lee M.J."/>
        </authorList>
    </citation>
    <scope>NUCLEOTIDE SEQUENCE [LARGE SCALE GENOMIC DNA]</scope>
    <source>
        <strain evidence="12 13">DCMF</strain>
    </source>
</reference>
<evidence type="ECO:0000256" key="9">
    <source>
        <dbReference type="ARBA" id="ARBA00023143"/>
    </source>
</evidence>
<dbReference type="GO" id="GO:0050918">
    <property type="term" value="P:positive chemotaxis"/>
    <property type="evidence" value="ECO:0007669"/>
    <property type="project" value="TreeGrafter"/>
</dbReference>
<comment type="similarity">
    <text evidence="3">Belongs to the FliM family.</text>
</comment>
<dbReference type="PANTHER" id="PTHR30034:SF6">
    <property type="entry name" value="YOP PROTEINS TRANSLOCATION PROTEIN Q"/>
    <property type="match status" value="1"/>
</dbReference>
<dbReference type="PIRSF" id="PIRSF002888">
    <property type="entry name" value="FliM"/>
    <property type="match status" value="1"/>
</dbReference>
<organism evidence="12 13">
    <name type="scientific">Formimonas warabiya</name>
    <dbReference type="NCBI Taxonomy" id="1761012"/>
    <lineage>
        <taxon>Bacteria</taxon>
        <taxon>Bacillati</taxon>
        <taxon>Bacillota</taxon>
        <taxon>Clostridia</taxon>
        <taxon>Eubacteriales</taxon>
        <taxon>Peptococcaceae</taxon>
        <taxon>Candidatus Formimonas</taxon>
    </lineage>
</organism>
<dbReference type="AlphaFoldDB" id="A0A3G1KTZ9"/>
<evidence type="ECO:0000256" key="7">
    <source>
        <dbReference type="ARBA" id="ARBA00022779"/>
    </source>
</evidence>
<dbReference type="GO" id="GO:0009425">
    <property type="term" value="C:bacterial-type flagellum basal body"/>
    <property type="evidence" value="ECO:0007669"/>
    <property type="project" value="UniProtKB-SubCell"/>
</dbReference>
<evidence type="ECO:0000313" key="13">
    <source>
        <dbReference type="Proteomes" id="UP000323521"/>
    </source>
</evidence>
<evidence type="ECO:0000256" key="1">
    <source>
        <dbReference type="ARBA" id="ARBA00004117"/>
    </source>
</evidence>
<dbReference type="NCBIfam" id="TIGR01397">
    <property type="entry name" value="fliM_switch"/>
    <property type="match status" value="1"/>
</dbReference>
<dbReference type="Gene3D" id="3.40.1550.10">
    <property type="entry name" value="CheC-like"/>
    <property type="match status" value="1"/>
</dbReference>
<keyword evidence="12" id="KW-0282">Flagellum</keyword>
<dbReference type="Pfam" id="PF01052">
    <property type="entry name" value="FliMN_C"/>
    <property type="match status" value="1"/>
</dbReference>
<evidence type="ECO:0000256" key="10">
    <source>
        <dbReference type="NCBIfam" id="TIGR01397"/>
    </source>
</evidence>
<dbReference type="InterPro" id="IPR001689">
    <property type="entry name" value="Flag_FliM"/>
</dbReference>
<dbReference type="GO" id="GO:0071978">
    <property type="term" value="P:bacterial-type flagellum-dependent swarming motility"/>
    <property type="evidence" value="ECO:0007669"/>
    <property type="project" value="TreeGrafter"/>
</dbReference>
<evidence type="ECO:0000256" key="8">
    <source>
        <dbReference type="ARBA" id="ARBA00023136"/>
    </source>
</evidence>
<evidence type="ECO:0000256" key="4">
    <source>
        <dbReference type="ARBA" id="ARBA00021898"/>
    </source>
</evidence>
<evidence type="ECO:0000313" key="12">
    <source>
        <dbReference type="EMBL" id="ATW25645.1"/>
    </source>
</evidence>
<keyword evidence="8" id="KW-0472">Membrane</keyword>
<proteinExistence type="inferred from homology"/>
<evidence type="ECO:0000256" key="3">
    <source>
        <dbReference type="ARBA" id="ARBA00011049"/>
    </source>
</evidence>
<dbReference type="InterPro" id="IPR001543">
    <property type="entry name" value="FliN-like_C"/>
</dbReference>
<keyword evidence="9" id="KW-0975">Bacterial flagellum</keyword>
<dbReference type="InterPro" id="IPR028976">
    <property type="entry name" value="CheC-like_sf"/>
</dbReference>
<dbReference type="Pfam" id="PF02154">
    <property type="entry name" value="FliM"/>
    <property type="match status" value="1"/>
</dbReference>
<comment type="subcellular location">
    <subcellularLocation>
        <location evidence="1">Bacterial flagellum basal body</location>
    </subcellularLocation>
    <subcellularLocation>
        <location evidence="2">Cell membrane</location>
        <topology evidence="2">Peripheral membrane protein</topology>
    </subcellularLocation>
</comment>
<dbReference type="GO" id="GO:0005886">
    <property type="term" value="C:plasma membrane"/>
    <property type="evidence" value="ECO:0007669"/>
    <property type="project" value="UniProtKB-SubCell"/>
</dbReference>
<evidence type="ECO:0000256" key="6">
    <source>
        <dbReference type="ARBA" id="ARBA00022500"/>
    </source>
</evidence>
<dbReference type="CDD" id="cd17908">
    <property type="entry name" value="FliM"/>
    <property type="match status" value="1"/>
</dbReference>
<dbReference type="GO" id="GO:0003774">
    <property type="term" value="F:cytoskeletal motor activity"/>
    <property type="evidence" value="ECO:0007669"/>
    <property type="project" value="InterPro"/>
</dbReference>
<name>A0A3G1KTZ9_FORW1</name>
<dbReference type="SUPFAM" id="SSF103039">
    <property type="entry name" value="CheC-like"/>
    <property type="match status" value="1"/>
</dbReference>
<dbReference type="OrthoDB" id="9806941at2"/>
<dbReference type="PANTHER" id="PTHR30034">
    <property type="entry name" value="FLAGELLAR MOTOR SWITCH PROTEIN FLIM"/>
    <property type="match status" value="1"/>
</dbReference>
<dbReference type="Proteomes" id="UP000323521">
    <property type="component" value="Chromosome"/>
</dbReference>
<sequence length="328" mass="36780">MSVVTEVLFQHEIDSLIESLATGNLNIDSFKPAPSSPVKNFDFNRPNKFSKEQMLSLELIHNSFARMLSNFMSAYLRSSIKIRVAQVEQLTYEDFVSSVPSPTLITVFGLEPLKRTAIFETNMQYVFPVLELMFGGRGNAAEKVRALTEIEISVMKKFHAKVLDLFSRAWTDIFEIKTTIESMETNPRFSQTITPKETVAVISFDTFIGDSSGVINICIPYIVLDPVISRLSAHYWLTENMGAPDNLELAFAERTVSKVKADLSVLMGTVDISARDFLQLQKGDVLQLNRSIKEDLDFYVDHLLKFKCKPGTSGNKLAIQIAGDVEGD</sequence>
<feature type="domain" description="Flagellar motor switch protein FliN-like C-terminal" evidence="11">
    <location>
        <begin position="256"/>
        <end position="322"/>
    </location>
</feature>
<keyword evidence="6" id="KW-0145">Chemotaxis</keyword>
<dbReference type="Gene3D" id="2.30.330.10">
    <property type="entry name" value="SpoA-like"/>
    <property type="match status" value="1"/>
</dbReference>
<accession>A0A3G1KTZ9</accession>
<dbReference type="InterPro" id="IPR036429">
    <property type="entry name" value="SpoA-like_sf"/>
</dbReference>
<dbReference type="SUPFAM" id="SSF101801">
    <property type="entry name" value="Surface presentation of antigens (SPOA)"/>
    <property type="match status" value="1"/>
</dbReference>
<keyword evidence="7" id="KW-0283">Flagellar rotation</keyword>
<keyword evidence="12" id="KW-0969">Cilium</keyword>
<evidence type="ECO:0000256" key="2">
    <source>
        <dbReference type="ARBA" id="ARBA00004202"/>
    </source>
</evidence>